<dbReference type="Gene3D" id="3.10.20.90">
    <property type="entry name" value="Phosphatidylinositol 3-kinase Catalytic Subunit, Chain A, domain 1"/>
    <property type="match status" value="1"/>
</dbReference>
<dbReference type="Pfam" id="PF00240">
    <property type="entry name" value="ubiquitin"/>
    <property type="match status" value="1"/>
</dbReference>
<dbReference type="AlphaFoldDB" id="A0A7S0FFH5"/>
<dbReference type="CDD" id="cd17039">
    <property type="entry name" value="Ubl_ubiquitin_like"/>
    <property type="match status" value="1"/>
</dbReference>
<dbReference type="PROSITE" id="PS00299">
    <property type="entry name" value="UBIQUITIN_1"/>
    <property type="match status" value="1"/>
</dbReference>
<dbReference type="SMART" id="SM00213">
    <property type="entry name" value="UBQ"/>
    <property type="match status" value="1"/>
</dbReference>
<feature type="domain" description="Ubiquitin-like" evidence="2">
    <location>
        <begin position="1"/>
        <end position="52"/>
    </location>
</feature>
<gene>
    <name evidence="3" type="ORF">PBAH0796_LOCUS13575</name>
</gene>
<dbReference type="PROSITE" id="PS50053">
    <property type="entry name" value="UBIQUITIN_2"/>
    <property type="match status" value="1"/>
</dbReference>
<proteinExistence type="predicted"/>
<evidence type="ECO:0000256" key="1">
    <source>
        <dbReference type="SAM" id="MobiDB-lite"/>
    </source>
</evidence>
<dbReference type="EMBL" id="HBEG01022340">
    <property type="protein sequence ID" value="CAD8358208.1"/>
    <property type="molecule type" value="Transcribed_RNA"/>
</dbReference>
<sequence>MRITVRSLGGDAAELDLEPSTTMAQLKVSIEAAMRIPVANQRLIYAGTQLEDVACPAWRARRGTCELSAALGHAAVLDGTPLTLEQHGLQKGSVVNVVHRATAPAREGAQLQERAPSKRAAAPTGSGEVRGPAAPMPSVGPLVAAAGADVAGAGASTAEGIAAGLEALPDLEVLRLLRPLLRRRPALRAALLADEQSFPALAPSARPGLPLALAQAPLGAPPYRIGDPISVWSNSKQRWYAGEVVNVADGTTGNVPQGSVEVAFQLGRKWIAPADVPRMLGPS</sequence>
<feature type="region of interest" description="Disordered" evidence="1">
    <location>
        <begin position="105"/>
        <end position="134"/>
    </location>
</feature>
<dbReference type="InterPro" id="IPR019954">
    <property type="entry name" value="Ubiquitin_CS"/>
</dbReference>
<reference evidence="3" key="1">
    <citation type="submission" date="2021-01" db="EMBL/GenBank/DDBJ databases">
        <authorList>
            <person name="Corre E."/>
            <person name="Pelletier E."/>
            <person name="Niang G."/>
            <person name="Scheremetjew M."/>
            <person name="Finn R."/>
            <person name="Kale V."/>
            <person name="Holt S."/>
            <person name="Cochrane G."/>
            <person name="Meng A."/>
            <person name="Brown T."/>
            <person name="Cohen L."/>
        </authorList>
    </citation>
    <scope>NUCLEOTIDE SEQUENCE</scope>
    <source>
        <strain evidence="3">Pbaha01</strain>
    </source>
</reference>
<dbReference type="InterPro" id="IPR029071">
    <property type="entry name" value="Ubiquitin-like_domsf"/>
</dbReference>
<dbReference type="InterPro" id="IPR000626">
    <property type="entry name" value="Ubiquitin-like_dom"/>
</dbReference>
<name>A0A7S0FFH5_9DINO</name>
<evidence type="ECO:0000313" key="3">
    <source>
        <dbReference type="EMBL" id="CAD8358208.1"/>
    </source>
</evidence>
<dbReference type="SUPFAM" id="SSF54236">
    <property type="entry name" value="Ubiquitin-like"/>
    <property type="match status" value="1"/>
</dbReference>
<evidence type="ECO:0000259" key="2">
    <source>
        <dbReference type="PROSITE" id="PS50053"/>
    </source>
</evidence>
<organism evidence="3">
    <name type="scientific">Pyrodinium bahamense</name>
    <dbReference type="NCBI Taxonomy" id="73915"/>
    <lineage>
        <taxon>Eukaryota</taxon>
        <taxon>Sar</taxon>
        <taxon>Alveolata</taxon>
        <taxon>Dinophyceae</taxon>
        <taxon>Gonyaulacales</taxon>
        <taxon>Pyrocystaceae</taxon>
        <taxon>Pyrodinium</taxon>
    </lineage>
</organism>
<protein>
    <recommendedName>
        <fullName evidence="2">Ubiquitin-like domain-containing protein</fullName>
    </recommendedName>
</protein>
<accession>A0A7S0FFH5</accession>